<evidence type="ECO:0000256" key="2">
    <source>
        <dbReference type="ARBA" id="ARBA00022741"/>
    </source>
</evidence>
<proteinExistence type="predicted"/>
<organism evidence="5 6">
    <name type="scientific">Natrialba aegyptia DSM 13077</name>
    <dbReference type="NCBI Taxonomy" id="1227491"/>
    <lineage>
        <taxon>Archaea</taxon>
        <taxon>Methanobacteriati</taxon>
        <taxon>Methanobacteriota</taxon>
        <taxon>Stenosarchaea group</taxon>
        <taxon>Halobacteria</taxon>
        <taxon>Halobacteriales</taxon>
        <taxon>Natrialbaceae</taxon>
        <taxon>Natrialba</taxon>
    </lineage>
</organism>
<protein>
    <submittedName>
        <fullName evidence="5">Orc1-type DNA replication protein</fullName>
    </submittedName>
</protein>
<accession>M0AMN8</accession>
<dbReference type="AlphaFoldDB" id="M0AMN8"/>
<dbReference type="EMBL" id="AOIP01000056">
    <property type="protein sequence ID" value="ELY99596.1"/>
    <property type="molecule type" value="Genomic_DNA"/>
</dbReference>
<evidence type="ECO:0000256" key="1">
    <source>
        <dbReference type="ARBA" id="ARBA00022705"/>
    </source>
</evidence>
<keyword evidence="6" id="KW-1185">Reference proteome</keyword>
<dbReference type="GO" id="GO:0005524">
    <property type="term" value="F:ATP binding"/>
    <property type="evidence" value="ECO:0007669"/>
    <property type="project" value="UniProtKB-KW"/>
</dbReference>
<dbReference type="Proteomes" id="UP000011591">
    <property type="component" value="Unassembled WGS sequence"/>
</dbReference>
<evidence type="ECO:0000256" key="3">
    <source>
        <dbReference type="ARBA" id="ARBA00022840"/>
    </source>
</evidence>
<gene>
    <name evidence="5" type="ORF">C480_20034</name>
</gene>
<dbReference type="InterPro" id="IPR055237">
    <property type="entry name" value="Cdc6_lid"/>
</dbReference>
<feature type="domain" description="Cdc6 AAA+ ATPase-type lid" evidence="4">
    <location>
        <begin position="5"/>
        <end position="55"/>
    </location>
</feature>
<evidence type="ECO:0000259" key="4">
    <source>
        <dbReference type="Pfam" id="PF22703"/>
    </source>
</evidence>
<reference evidence="5 6" key="1">
    <citation type="journal article" date="2014" name="PLoS Genet.">
        <title>Phylogenetically driven sequencing of extremely halophilic archaea reveals strategies for static and dynamic osmo-response.</title>
        <authorList>
            <person name="Becker E.A."/>
            <person name="Seitzer P.M."/>
            <person name="Tritt A."/>
            <person name="Larsen D."/>
            <person name="Krusor M."/>
            <person name="Yao A.I."/>
            <person name="Wu D."/>
            <person name="Madern D."/>
            <person name="Eisen J.A."/>
            <person name="Darling A.E."/>
            <person name="Facciotti M.T."/>
        </authorList>
    </citation>
    <scope>NUCLEOTIDE SEQUENCE [LARGE SCALE GENOMIC DNA]</scope>
    <source>
        <strain evidence="5 6">DSM 13077</strain>
    </source>
</reference>
<name>M0AMN8_9EURY</name>
<comment type="caution">
    <text evidence="5">The sequence shown here is derived from an EMBL/GenBank/DDBJ whole genome shotgun (WGS) entry which is preliminary data.</text>
</comment>
<keyword evidence="3" id="KW-0067">ATP-binding</keyword>
<dbReference type="Gene3D" id="1.10.8.60">
    <property type="match status" value="1"/>
</dbReference>
<dbReference type="Pfam" id="PF22703">
    <property type="entry name" value="Cdc6_lid"/>
    <property type="match status" value="1"/>
</dbReference>
<keyword evidence="2" id="KW-0547">Nucleotide-binding</keyword>
<dbReference type="GO" id="GO:0006260">
    <property type="term" value="P:DNA replication"/>
    <property type="evidence" value="ECO:0007669"/>
    <property type="project" value="UniProtKB-KW"/>
</dbReference>
<evidence type="ECO:0000313" key="5">
    <source>
        <dbReference type="EMBL" id="ELY99596.1"/>
    </source>
</evidence>
<keyword evidence="1" id="KW-0235">DNA replication</keyword>
<evidence type="ECO:0000313" key="6">
    <source>
        <dbReference type="Proteomes" id="UP000011591"/>
    </source>
</evidence>
<sequence length="61" mass="6723">MGPSDRSLQTRTVSDDVIEDISKQVAANSGDCWEALEQLLRVGRLADQDGMNEVKLVSLDF</sequence>